<sequence>MDPAGDAEGNFTVVGLVPDAAAPGGWRARPVAAFRYTSTTDLLPELVGGKEIAWIGGKPPVAEPPCGFDGVKCALPHDPGVISAAAAVAAAAVLAAALLLRHYRYEQKLASVLWRIEAKDLTFIPAYNTQSGDKWSAPAEAEQRRAHTTIALYRGNVVAVKRLHKKSIDVTRAIRKELKQATLQRQPVKAIIIILSSDVDVEEDQTFNDENVLAAVVKAGNCRIGVVTVYFERDMLLERYLDNVPHVYSKLETDRIILEGDINAWSIWWGRQQTQCCAWYYLCNFYNVEGLHIPNERNTPTLEVYRVTTPSRMW</sequence>
<dbReference type="InterPro" id="IPR036691">
    <property type="entry name" value="Endo/exonu/phosph_ase_sf"/>
</dbReference>
<dbReference type="GO" id="GO:0004016">
    <property type="term" value="F:adenylate cyclase activity"/>
    <property type="evidence" value="ECO:0007669"/>
    <property type="project" value="TreeGrafter"/>
</dbReference>
<proteinExistence type="predicted"/>
<evidence type="ECO:0000256" key="1">
    <source>
        <dbReference type="ARBA" id="ARBA00022741"/>
    </source>
</evidence>
<dbReference type="GO" id="GO:0001653">
    <property type="term" value="F:peptide receptor activity"/>
    <property type="evidence" value="ECO:0007669"/>
    <property type="project" value="TreeGrafter"/>
</dbReference>
<evidence type="ECO:0000313" key="4">
    <source>
        <dbReference type="EMBL" id="GBP39050.1"/>
    </source>
</evidence>
<dbReference type="OrthoDB" id="1890790at2759"/>
<organism evidence="4 5">
    <name type="scientific">Eumeta variegata</name>
    <name type="common">Bagworm moth</name>
    <name type="synonym">Eumeta japonica</name>
    <dbReference type="NCBI Taxonomy" id="151549"/>
    <lineage>
        <taxon>Eukaryota</taxon>
        <taxon>Metazoa</taxon>
        <taxon>Ecdysozoa</taxon>
        <taxon>Arthropoda</taxon>
        <taxon>Hexapoda</taxon>
        <taxon>Insecta</taxon>
        <taxon>Pterygota</taxon>
        <taxon>Neoptera</taxon>
        <taxon>Endopterygota</taxon>
        <taxon>Lepidoptera</taxon>
        <taxon>Glossata</taxon>
        <taxon>Ditrysia</taxon>
        <taxon>Tineoidea</taxon>
        <taxon>Psychidae</taxon>
        <taxon>Oiketicinae</taxon>
        <taxon>Eumeta</taxon>
    </lineage>
</organism>
<protein>
    <submittedName>
        <fullName evidence="4">Guanylate cyclase 32E</fullName>
    </submittedName>
</protein>
<dbReference type="GO" id="GO:0000166">
    <property type="term" value="F:nucleotide binding"/>
    <property type="evidence" value="ECO:0007669"/>
    <property type="project" value="UniProtKB-KW"/>
</dbReference>
<keyword evidence="2" id="KW-0456">Lyase</keyword>
<dbReference type="EMBL" id="BGZK01000358">
    <property type="protein sequence ID" value="GBP39050.1"/>
    <property type="molecule type" value="Genomic_DNA"/>
</dbReference>
<evidence type="ECO:0000256" key="2">
    <source>
        <dbReference type="ARBA" id="ARBA00023239"/>
    </source>
</evidence>
<keyword evidence="3" id="KW-0812">Transmembrane</keyword>
<reference evidence="4 5" key="1">
    <citation type="journal article" date="2019" name="Commun. Biol.">
        <title>The bagworm genome reveals a unique fibroin gene that provides high tensile strength.</title>
        <authorList>
            <person name="Kono N."/>
            <person name="Nakamura H."/>
            <person name="Ohtoshi R."/>
            <person name="Tomita M."/>
            <person name="Numata K."/>
            <person name="Arakawa K."/>
        </authorList>
    </citation>
    <scope>NUCLEOTIDE SEQUENCE [LARGE SCALE GENOMIC DNA]</scope>
</reference>
<dbReference type="SUPFAM" id="SSF56219">
    <property type="entry name" value="DNase I-like"/>
    <property type="match status" value="1"/>
</dbReference>
<keyword evidence="5" id="KW-1185">Reference proteome</keyword>
<dbReference type="InterPro" id="IPR050401">
    <property type="entry name" value="Cyclic_nucleotide_synthase"/>
</dbReference>
<accession>A0A4C1VKI2</accession>
<dbReference type="AlphaFoldDB" id="A0A4C1VKI2"/>
<keyword evidence="1" id="KW-0547">Nucleotide-binding</keyword>
<keyword evidence="3" id="KW-0472">Membrane</keyword>
<dbReference type="Proteomes" id="UP000299102">
    <property type="component" value="Unassembled WGS sequence"/>
</dbReference>
<dbReference type="GO" id="GO:0004383">
    <property type="term" value="F:guanylate cyclase activity"/>
    <property type="evidence" value="ECO:0007669"/>
    <property type="project" value="TreeGrafter"/>
</dbReference>
<gene>
    <name evidence="4" type="primary">Gyc32E</name>
    <name evidence="4" type="ORF">EVAR_89272_1</name>
</gene>
<evidence type="ECO:0000313" key="5">
    <source>
        <dbReference type="Proteomes" id="UP000299102"/>
    </source>
</evidence>
<dbReference type="Gene3D" id="3.60.10.10">
    <property type="entry name" value="Endonuclease/exonuclease/phosphatase"/>
    <property type="match status" value="1"/>
</dbReference>
<evidence type="ECO:0000256" key="3">
    <source>
        <dbReference type="SAM" id="Phobius"/>
    </source>
</evidence>
<dbReference type="PANTHER" id="PTHR11920:SF504">
    <property type="entry name" value="GUANYLATE CYCLASE"/>
    <property type="match status" value="1"/>
</dbReference>
<dbReference type="GO" id="GO:0007168">
    <property type="term" value="P:receptor guanylyl cyclase signaling pathway"/>
    <property type="evidence" value="ECO:0007669"/>
    <property type="project" value="TreeGrafter"/>
</dbReference>
<dbReference type="PANTHER" id="PTHR11920">
    <property type="entry name" value="GUANYLYL CYCLASE"/>
    <property type="match status" value="1"/>
</dbReference>
<keyword evidence="3" id="KW-1133">Transmembrane helix</keyword>
<dbReference type="STRING" id="151549.A0A4C1VKI2"/>
<name>A0A4C1VKI2_EUMVA</name>
<dbReference type="GO" id="GO:0005886">
    <property type="term" value="C:plasma membrane"/>
    <property type="evidence" value="ECO:0007669"/>
    <property type="project" value="TreeGrafter"/>
</dbReference>
<feature type="transmembrane region" description="Helical" evidence="3">
    <location>
        <begin position="81"/>
        <end position="100"/>
    </location>
</feature>
<comment type="caution">
    <text evidence="4">The sequence shown here is derived from an EMBL/GenBank/DDBJ whole genome shotgun (WGS) entry which is preliminary data.</text>
</comment>